<feature type="compositionally biased region" description="Low complexity" evidence="1">
    <location>
        <begin position="239"/>
        <end position="259"/>
    </location>
</feature>
<dbReference type="PROSITE" id="PS50042">
    <property type="entry name" value="CNMP_BINDING_3"/>
    <property type="match status" value="1"/>
</dbReference>
<dbReference type="InterPro" id="IPR014710">
    <property type="entry name" value="RmlC-like_jellyroll"/>
</dbReference>
<dbReference type="EMBL" id="JABANP010000313">
    <property type="protein sequence ID" value="KAF4684427.1"/>
    <property type="molecule type" value="Genomic_DNA"/>
</dbReference>
<sequence>MFPLVLRSPAIGAPSSRSLSQHHPLGLVTTAAALADVASLKVCEPDFLSRLADYVETRLLCSGDVLAREGHSTDTKEASIWFLRRGVLSVEATHPTTNKRLKLSLLKEGDSFGSCAVMELCSRWPVTVRALSVCDVRSVRAYTWRATLAQFPEEHKRWAGIAMDERMKLEDLKQSVFLAFSAGLRGWFITGGRGLPQMTSGMSSPLEFRPPGQGNVSRGSDGALGPSEPPVSARISVTPAGDSSAASPDDPSPRPCSSSVLESSGNTALLPTQLEAFRRHSHHVIVPGGSSWALSVASSSPASSRHSWSSFKEVTNAPDLASTCSLSESTEMAVSAPGHGLPSPAHPAHPARASWVFDSPRFRRFQPTKWCAMHRAKIERIRLARVKREADERAARRMSPRFVEDDSPYASPSVHPGRRSVILRWEFREVYEEAARWQEALFSEGEIQALSGDERPGLAVVLPLREEKATPHESDVKKSAAAAPLALIGELGPTE</sequence>
<gene>
    <name evidence="3" type="ORF">FOZ60_007895</name>
</gene>
<evidence type="ECO:0000313" key="3">
    <source>
        <dbReference type="EMBL" id="KAF4684427.1"/>
    </source>
</evidence>
<accession>A0A7J6NLZ1</accession>
<evidence type="ECO:0000259" key="2">
    <source>
        <dbReference type="PROSITE" id="PS50042"/>
    </source>
</evidence>
<name>A0A7J6NLZ1_PEROL</name>
<reference evidence="3 4" key="1">
    <citation type="submission" date="2020-04" db="EMBL/GenBank/DDBJ databases">
        <title>Perkinsus olseni comparative genomics.</title>
        <authorList>
            <person name="Bogema D.R."/>
        </authorList>
    </citation>
    <scope>NUCLEOTIDE SEQUENCE [LARGE SCALE GENOMIC DNA]</scope>
    <source>
        <strain evidence="3">00978-12</strain>
    </source>
</reference>
<dbReference type="Proteomes" id="UP000541610">
    <property type="component" value="Unassembled WGS sequence"/>
</dbReference>
<dbReference type="SUPFAM" id="SSF51206">
    <property type="entry name" value="cAMP-binding domain-like"/>
    <property type="match status" value="1"/>
</dbReference>
<dbReference type="CDD" id="cd00038">
    <property type="entry name" value="CAP_ED"/>
    <property type="match status" value="1"/>
</dbReference>
<proteinExistence type="predicted"/>
<feature type="domain" description="Cyclic nucleotide-binding" evidence="2">
    <location>
        <begin position="39"/>
        <end position="157"/>
    </location>
</feature>
<dbReference type="InterPro" id="IPR000595">
    <property type="entry name" value="cNMP-bd_dom"/>
</dbReference>
<dbReference type="AlphaFoldDB" id="A0A7J6NLZ1"/>
<feature type="region of interest" description="Disordered" evidence="1">
    <location>
        <begin position="199"/>
        <end position="264"/>
    </location>
</feature>
<feature type="region of interest" description="Disordered" evidence="1">
    <location>
        <begin position="394"/>
        <end position="414"/>
    </location>
</feature>
<dbReference type="InterPro" id="IPR018490">
    <property type="entry name" value="cNMP-bd_dom_sf"/>
</dbReference>
<dbReference type="OrthoDB" id="10445329at2759"/>
<dbReference type="Gene3D" id="2.60.120.10">
    <property type="entry name" value="Jelly Rolls"/>
    <property type="match status" value="1"/>
</dbReference>
<protein>
    <recommendedName>
        <fullName evidence="2">Cyclic nucleotide-binding domain-containing protein</fullName>
    </recommendedName>
</protein>
<comment type="caution">
    <text evidence="3">The sequence shown here is derived from an EMBL/GenBank/DDBJ whole genome shotgun (WGS) entry which is preliminary data.</text>
</comment>
<evidence type="ECO:0000313" key="4">
    <source>
        <dbReference type="Proteomes" id="UP000541610"/>
    </source>
</evidence>
<organism evidence="3 4">
    <name type="scientific">Perkinsus olseni</name>
    <name type="common">Perkinsus atlanticus</name>
    <dbReference type="NCBI Taxonomy" id="32597"/>
    <lineage>
        <taxon>Eukaryota</taxon>
        <taxon>Sar</taxon>
        <taxon>Alveolata</taxon>
        <taxon>Perkinsozoa</taxon>
        <taxon>Perkinsea</taxon>
        <taxon>Perkinsida</taxon>
        <taxon>Perkinsidae</taxon>
        <taxon>Perkinsus</taxon>
    </lineage>
</organism>
<evidence type="ECO:0000256" key="1">
    <source>
        <dbReference type="SAM" id="MobiDB-lite"/>
    </source>
</evidence>